<dbReference type="EMBL" id="JAZGSY010000074">
    <property type="protein sequence ID" value="KAL1841469.1"/>
    <property type="molecule type" value="Genomic_DNA"/>
</dbReference>
<dbReference type="SUPFAM" id="SSF52540">
    <property type="entry name" value="P-loop containing nucleoside triphosphate hydrolases"/>
    <property type="match status" value="2"/>
</dbReference>
<name>A0ABR3VHY2_HUMIN</name>
<dbReference type="PANTHER" id="PTHR47642">
    <property type="entry name" value="ATP-DEPENDENT DNA HELICASE"/>
    <property type="match status" value="1"/>
</dbReference>
<evidence type="ECO:0000256" key="1">
    <source>
        <dbReference type="ARBA" id="ARBA00022741"/>
    </source>
</evidence>
<evidence type="ECO:0000313" key="12">
    <source>
        <dbReference type="EMBL" id="KAL1841469.1"/>
    </source>
</evidence>
<dbReference type="InterPro" id="IPR010285">
    <property type="entry name" value="DNA_helicase_pif1-like_DEAD"/>
</dbReference>
<keyword evidence="4 9" id="KW-0347">Helicase</keyword>
<evidence type="ECO:0000256" key="8">
    <source>
        <dbReference type="ARBA" id="ARBA00023235"/>
    </source>
</evidence>
<keyword evidence="5 9" id="KW-0067">ATP-binding</keyword>
<gene>
    <name evidence="12" type="ORF">VTJ49DRAFT_7024</name>
</gene>
<dbReference type="PANTHER" id="PTHR47642:SF5">
    <property type="entry name" value="ATP-DEPENDENT DNA HELICASE"/>
    <property type="match status" value="1"/>
</dbReference>
<keyword evidence="2 9" id="KW-0227">DNA damage</keyword>
<evidence type="ECO:0000256" key="3">
    <source>
        <dbReference type="ARBA" id="ARBA00022801"/>
    </source>
</evidence>
<evidence type="ECO:0000256" key="9">
    <source>
        <dbReference type="RuleBase" id="RU363044"/>
    </source>
</evidence>
<keyword evidence="9" id="KW-0233">DNA recombination</keyword>
<keyword evidence="8" id="KW-0413">Isomerase</keyword>
<feature type="compositionally biased region" description="Acidic residues" evidence="10">
    <location>
        <begin position="88"/>
        <end position="110"/>
    </location>
</feature>
<sequence>MTSRDCMPRSDALTLDSESDHFYESATSSLSSSLHSASGSWADPSIDNTLTLRKRGSDIDLGAALSPSDTPKRRKFGTGTASKVIVISDDDDDEEDDEEEGRDYDYDEEDWDRKPSSSLQPKAEFRDLKVPQDHLGRPLSQAALALAHQYWDCQRKLDACPLDEKDAAASLPFDVLLDLAWLRRRYTREVLGLPKLEPGTRTYEPPYVDPLSVAMPGPSTLIPSQELEPKNEPVLCPEQLKVVELAASGQNIFYTGSAGCGKSTVLHAIRERLSEMGRRVRVMAPTGKVALAINGTTTWTFAGWTPDHHKRTLAFLKRAARGKTVRKRLRDTDTIIIDEISMVENLHLERLNAIMKVARDNDTAPFGGVQVIVTGDFCQLPPVKPFQHCIDCGSDLVSSSEEDDPIHRCPNCPRSWRDSEKWAFRSQAWAECNFVHIHLKSIHRQSDNEFISMLQKCRIGDPFTKDEVDILMNHHSVTANAVKLFSTREEVKRTNDAAFARLKTPVHSFRCFDRFLWDSERHPHLEYKGRKNPDGSLRGLDDHRFERHLNLKVGMLVVLLINLDLKSGLCNGSQGIVAGFIPYEPDKLPRKADPQRESAGGDAIVGQYATIREAHIRQFAEQQLQENQRQGGKGLFWPVVKFLNGRTAPIMPECQVHELGDREPYSLLCRTQIPLAAAWALSIHKSQGMTLDRVIVDLSRAFEEGQVYVALSRATSLKGLKVEGDPSGLMVGRGGNAEVRRFLREKFGL</sequence>
<evidence type="ECO:0000256" key="5">
    <source>
        <dbReference type="ARBA" id="ARBA00022840"/>
    </source>
</evidence>
<keyword evidence="1 9" id="KW-0547">Nucleotide-binding</keyword>
<dbReference type="Proteomes" id="UP001583172">
    <property type="component" value="Unassembled WGS sequence"/>
</dbReference>
<keyword evidence="6" id="KW-0238">DNA-binding</keyword>
<keyword evidence="3 9" id="KW-0378">Hydrolase</keyword>
<comment type="similarity">
    <text evidence="9">Belongs to the helicase family.</text>
</comment>
<dbReference type="InterPro" id="IPR049163">
    <property type="entry name" value="Pif1-like_2B_dom"/>
</dbReference>
<feature type="region of interest" description="Disordered" evidence="10">
    <location>
        <begin position="24"/>
        <end position="47"/>
    </location>
</feature>
<keyword evidence="13" id="KW-1185">Reference proteome</keyword>
<dbReference type="Pfam" id="PF05970">
    <property type="entry name" value="PIF1"/>
    <property type="match status" value="1"/>
</dbReference>
<evidence type="ECO:0000256" key="6">
    <source>
        <dbReference type="ARBA" id="ARBA00023125"/>
    </source>
</evidence>
<feature type="region of interest" description="Disordered" evidence="10">
    <location>
        <begin position="84"/>
        <end position="123"/>
    </location>
</feature>
<evidence type="ECO:0000256" key="2">
    <source>
        <dbReference type="ARBA" id="ARBA00022763"/>
    </source>
</evidence>
<reference evidence="12 13" key="1">
    <citation type="journal article" date="2024" name="Commun. Biol.">
        <title>Comparative genomic analysis of thermophilic fungi reveals convergent evolutionary adaptations and gene losses.</title>
        <authorList>
            <person name="Steindorff A.S."/>
            <person name="Aguilar-Pontes M.V."/>
            <person name="Robinson A.J."/>
            <person name="Andreopoulos B."/>
            <person name="LaButti K."/>
            <person name="Kuo A."/>
            <person name="Mondo S."/>
            <person name="Riley R."/>
            <person name="Otillar R."/>
            <person name="Haridas S."/>
            <person name="Lipzen A."/>
            <person name="Grimwood J."/>
            <person name="Schmutz J."/>
            <person name="Clum A."/>
            <person name="Reid I.D."/>
            <person name="Moisan M.C."/>
            <person name="Butler G."/>
            <person name="Nguyen T.T.M."/>
            <person name="Dewar K."/>
            <person name="Conant G."/>
            <person name="Drula E."/>
            <person name="Henrissat B."/>
            <person name="Hansel C."/>
            <person name="Singer S."/>
            <person name="Hutchinson M.I."/>
            <person name="de Vries R.P."/>
            <person name="Natvig D.O."/>
            <person name="Powell A.J."/>
            <person name="Tsang A."/>
            <person name="Grigoriev I.V."/>
        </authorList>
    </citation>
    <scope>NUCLEOTIDE SEQUENCE [LARGE SCALE GENOMIC DNA]</scope>
    <source>
        <strain evidence="12 13">CBS 620.91</strain>
    </source>
</reference>
<dbReference type="Gene3D" id="3.40.50.300">
    <property type="entry name" value="P-loop containing nucleotide triphosphate hydrolases"/>
    <property type="match status" value="2"/>
</dbReference>
<dbReference type="CDD" id="cd18809">
    <property type="entry name" value="SF1_C_RecD"/>
    <property type="match status" value="1"/>
</dbReference>
<accession>A0ABR3VHY2</accession>
<proteinExistence type="inferred from homology"/>
<feature type="compositionally biased region" description="Low complexity" evidence="10">
    <location>
        <begin position="25"/>
        <end position="40"/>
    </location>
</feature>
<evidence type="ECO:0000313" key="13">
    <source>
        <dbReference type="Proteomes" id="UP001583172"/>
    </source>
</evidence>
<dbReference type="InterPro" id="IPR027417">
    <property type="entry name" value="P-loop_NTPase"/>
</dbReference>
<comment type="catalytic activity">
    <reaction evidence="9">
        <text>ATP + H2O = ADP + phosphate + H(+)</text>
        <dbReference type="Rhea" id="RHEA:13065"/>
        <dbReference type="ChEBI" id="CHEBI:15377"/>
        <dbReference type="ChEBI" id="CHEBI:15378"/>
        <dbReference type="ChEBI" id="CHEBI:30616"/>
        <dbReference type="ChEBI" id="CHEBI:43474"/>
        <dbReference type="ChEBI" id="CHEBI:456216"/>
        <dbReference type="EC" id="5.6.2.3"/>
    </reaction>
</comment>
<comment type="caution">
    <text evidence="12">The sequence shown here is derived from an EMBL/GenBank/DDBJ whole genome shotgun (WGS) entry which is preliminary data.</text>
</comment>
<dbReference type="SMART" id="SM00382">
    <property type="entry name" value="AAA"/>
    <property type="match status" value="1"/>
</dbReference>
<evidence type="ECO:0000256" key="4">
    <source>
        <dbReference type="ARBA" id="ARBA00022806"/>
    </source>
</evidence>
<dbReference type="InterPro" id="IPR051055">
    <property type="entry name" value="PIF1_helicase"/>
</dbReference>
<organism evidence="12 13">
    <name type="scientific">Humicola insolens</name>
    <name type="common">Soft-rot fungus</name>
    <dbReference type="NCBI Taxonomy" id="85995"/>
    <lineage>
        <taxon>Eukaryota</taxon>
        <taxon>Fungi</taxon>
        <taxon>Dikarya</taxon>
        <taxon>Ascomycota</taxon>
        <taxon>Pezizomycotina</taxon>
        <taxon>Sordariomycetes</taxon>
        <taxon>Sordariomycetidae</taxon>
        <taxon>Sordariales</taxon>
        <taxon>Chaetomiaceae</taxon>
        <taxon>Mycothermus</taxon>
    </lineage>
</organism>
<keyword evidence="7 9" id="KW-0234">DNA repair</keyword>
<evidence type="ECO:0000256" key="7">
    <source>
        <dbReference type="ARBA" id="ARBA00023204"/>
    </source>
</evidence>
<evidence type="ECO:0000259" key="11">
    <source>
        <dbReference type="SMART" id="SM00382"/>
    </source>
</evidence>
<comment type="cofactor">
    <cofactor evidence="9">
        <name>Mg(2+)</name>
        <dbReference type="ChEBI" id="CHEBI:18420"/>
    </cofactor>
</comment>
<evidence type="ECO:0000256" key="10">
    <source>
        <dbReference type="SAM" id="MobiDB-lite"/>
    </source>
</evidence>
<dbReference type="Pfam" id="PF21530">
    <property type="entry name" value="Pif1_2B_dom"/>
    <property type="match status" value="1"/>
</dbReference>
<dbReference type="InterPro" id="IPR003593">
    <property type="entry name" value="AAA+_ATPase"/>
</dbReference>
<dbReference type="EC" id="5.6.2.3" evidence="9"/>
<feature type="domain" description="AAA+ ATPase" evidence="11">
    <location>
        <begin position="248"/>
        <end position="400"/>
    </location>
</feature>
<protein>
    <recommendedName>
        <fullName evidence="9">ATP-dependent DNA helicase</fullName>
        <ecNumber evidence="9">5.6.2.3</ecNumber>
    </recommendedName>
</protein>